<dbReference type="GO" id="GO:0005840">
    <property type="term" value="C:ribosome"/>
    <property type="evidence" value="ECO:0007669"/>
    <property type="project" value="UniProtKB-KW"/>
</dbReference>
<keyword evidence="5" id="KW-1185">Reference proteome</keyword>
<dbReference type="GO" id="GO:0003735">
    <property type="term" value="F:structural constituent of ribosome"/>
    <property type="evidence" value="ECO:0007669"/>
    <property type="project" value="InterPro"/>
</dbReference>
<gene>
    <name evidence="4" type="ORF">Mia14_0967</name>
</gene>
<dbReference type="InterPro" id="IPR023574">
    <property type="entry name" value="Ribosomal_uL4_dom_sf"/>
</dbReference>
<evidence type="ECO:0000256" key="2">
    <source>
        <dbReference type="ARBA" id="ARBA00022980"/>
    </source>
</evidence>
<reference evidence="4 5" key="1">
    <citation type="journal article" date="2017" name="Nat. Commun.">
        <title>'ARMAN' archaea depend on association with euryarchaeal host in culture and in situ.</title>
        <authorList>
            <person name="Golyshina O."/>
            <person name="Toshchakov S."/>
            <person name="Makarova K."/>
            <person name="Gavrilov S."/>
            <person name="Korzhenkov A."/>
            <person name="La Cono V."/>
            <person name="Arcadi E."/>
            <person name="Nechitaylo T."/>
            <person name="Ferrer M."/>
            <person name="Kublanov I."/>
            <person name="Wolf Y."/>
            <person name="Yakimov M."/>
            <person name="Golyshin P."/>
            <person name="Slesarev A."/>
            <person name="Kozyavkin S."/>
        </authorList>
    </citation>
    <scope>NUCLEOTIDE SEQUENCE [LARGE SCALE GENOMIC DNA]</scope>
    <source>
        <strain evidence="4 5">Mia14</strain>
    </source>
</reference>
<dbReference type="Pfam" id="PF00573">
    <property type="entry name" value="Ribosomal_L4"/>
    <property type="match status" value="1"/>
</dbReference>
<sequence length="264" mass="29338">MQVPVLDKDGKEEKEIDVPETFSIKLKPWLIKRAVISEQTYTLQPQGHSVLAGIQTTAAYYGAYSSYRTGRHMGRAIRPREKLGDGVQGKVRRIPSSVKGRRAHPHKIEKKIVELINKNEYQNAIYSAISGILREKEIKSIVIDDAVVKLEKTKDVVEFLSKLGLSEKFSALRPTRRKGLRRLSTQKKYKHVALLVVSDKSPILTAARNIPGLDISSVSKLTANKLAPGGDLIKVAIFSESAIKDLPNAIAKFDVGRQMAADEE</sequence>
<comment type="similarity">
    <text evidence="1">Belongs to the universal ribosomal protein uL4 family.</text>
</comment>
<dbReference type="GO" id="GO:1990904">
    <property type="term" value="C:ribonucleoprotein complex"/>
    <property type="evidence" value="ECO:0007669"/>
    <property type="project" value="UniProtKB-KW"/>
</dbReference>
<dbReference type="GeneID" id="33314503"/>
<proteinExistence type="inferred from homology"/>
<name>A0A218NP26_9ARCH</name>
<keyword evidence="3" id="KW-0687">Ribonucleoprotein</keyword>
<protein>
    <submittedName>
        <fullName evidence="4">50S ribosomal protein L4p</fullName>
    </submittedName>
</protein>
<dbReference type="AlphaFoldDB" id="A0A218NP26"/>
<dbReference type="SUPFAM" id="SSF52166">
    <property type="entry name" value="Ribosomal protein L4"/>
    <property type="match status" value="1"/>
</dbReference>
<dbReference type="Proteomes" id="UP000197679">
    <property type="component" value="Chromosome"/>
</dbReference>
<dbReference type="PANTHER" id="PTHR19431">
    <property type="entry name" value="60S RIBOSOMAL PROTEIN L4"/>
    <property type="match status" value="1"/>
</dbReference>
<dbReference type="RefSeq" id="WP_088820533.1">
    <property type="nucleotide sequence ID" value="NZ_CP019964.1"/>
</dbReference>
<evidence type="ECO:0000313" key="5">
    <source>
        <dbReference type="Proteomes" id="UP000197679"/>
    </source>
</evidence>
<dbReference type="OrthoDB" id="10737at2157"/>
<organism evidence="4 5">
    <name type="scientific">Candidatus Mancarchaeum acidiphilum</name>
    <dbReference type="NCBI Taxonomy" id="1920749"/>
    <lineage>
        <taxon>Archaea</taxon>
        <taxon>Candidatus Micrarchaeota</taxon>
        <taxon>Candidatus Mancarchaeum</taxon>
    </lineage>
</organism>
<dbReference type="GO" id="GO:0006412">
    <property type="term" value="P:translation"/>
    <property type="evidence" value="ECO:0007669"/>
    <property type="project" value="InterPro"/>
</dbReference>
<accession>A0A218NP26</accession>
<evidence type="ECO:0000256" key="3">
    <source>
        <dbReference type="ARBA" id="ARBA00023274"/>
    </source>
</evidence>
<dbReference type="InterPro" id="IPR002136">
    <property type="entry name" value="Ribosomal_uL4"/>
</dbReference>
<dbReference type="EMBL" id="CP019964">
    <property type="protein sequence ID" value="ASI14239.1"/>
    <property type="molecule type" value="Genomic_DNA"/>
</dbReference>
<dbReference type="Gene3D" id="3.40.1370.10">
    <property type="match status" value="1"/>
</dbReference>
<dbReference type="InterPro" id="IPR045240">
    <property type="entry name" value="Ribosomal_uL4_euk/arch"/>
</dbReference>
<evidence type="ECO:0000256" key="1">
    <source>
        <dbReference type="ARBA" id="ARBA00010528"/>
    </source>
</evidence>
<keyword evidence="2 4" id="KW-0689">Ribosomal protein</keyword>
<dbReference type="KEGG" id="marh:Mia14_0967"/>
<evidence type="ECO:0000313" key="4">
    <source>
        <dbReference type="EMBL" id="ASI14239.1"/>
    </source>
</evidence>